<evidence type="ECO:0000313" key="1">
    <source>
        <dbReference type="EMBL" id="OTN93519.1"/>
    </source>
</evidence>
<comment type="caution">
    <text evidence="1">The sequence shown here is derived from an EMBL/GenBank/DDBJ whole genome shotgun (WGS) entry which is preliminary data.</text>
</comment>
<sequence length="68" mass="8022">MSGQCRYNFWGLPLKESDFGYDEPVSIDCKCGRLAKREMRTNQYNCSSCQRKYFIGEDKQIHEVKETC</sequence>
<name>A0AB73NH70_ENTFC</name>
<protein>
    <recommendedName>
        <fullName evidence="3">Excinuclease ABC subunit C</fullName>
    </recommendedName>
</protein>
<evidence type="ECO:0000313" key="2">
    <source>
        <dbReference type="Proteomes" id="UP000194737"/>
    </source>
</evidence>
<dbReference type="AlphaFoldDB" id="A0AB73NH70"/>
<dbReference type="RefSeq" id="WP_086325282.1">
    <property type="nucleotide sequence ID" value="NZ_NGLB01000005.1"/>
</dbReference>
<accession>A0AB73NH70</accession>
<gene>
    <name evidence="1" type="ORF">A5804_002889</name>
</gene>
<reference evidence="1 2" key="1">
    <citation type="submission" date="2017-05" db="EMBL/GenBank/DDBJ databases">
        <title>The Genome Sequence of Enterococcus faecium 6F2_DIV0138.</title>
        <authorList>
            <consortium name="The Broad Institute Genomics Platform"/>
            <consortium name="The Broad Institute Genomic Center for Infectious Diseases"/>
            <person name="Earl A."/>
            <person name="Manson A."/>
            <person name="Schwartman J."/>
            <person name="Gilmore M."/>
            <person name="Abouelleil A."/>
            <person name="Cao P."/>
            <person name="Chapman S."/>
            <person name="Cusick C."/>
            <person name="Shea T."/>
            <person name="Young S."/>
            <person name="Neafsey D."/>
            <person name="Nusbaum C."/>
            <person name="Birren B."/>
        </authorList>
    </citation>
    <scope>NUCLEOTIDE SEQUENCE [LARGE SCALE GENOMIC DNA]</scope>
    <source>
        <strain evidence="1 2">6F2_DIV0138</strain>
    </source>
</reference>
<evidence type="ECO:0008006" key="3">
    <source>
        <dbReference type="Google" id="ProtNLM"/>
    </source>
</evidence>
<dbReference type="Proteomes" id="UP000194737">
    <property type="component" value="Unassembled WGS sequence"/>
</dbReference>
<dbReference type="EMBL" id="NGLB01000005">
    <property type="protein sequence ID" value="OTN93519.1"/>
    <property type="molecule type" value="Genomic_DNA"/>
</dbReference>
<proteinExistence type="predicted"/>
<organism evidence="1 2">
    <name type="scientific">Enterococcus faecium</name>
    <name type="common">Streptococcus faecium</name>
    <dbReference type="NCBI Taxonomy" id="1352"/>
    <lineage>
        <taxon>Bacteria</taxon>
        <taxon>Bacillati</taxon>
        <taxon>Bacillota</taxon>
        <taxon>Bacilli</taxon>
        <taxon>Lactobacillales</taxon>
        <taxon>Enterococcaceae</taxon>
        <taxon>Enterococcus</taxon>
    </lineage>
</organism>